<proteinExistence type="inferred from homology"/>
<evidence type="ECO:0000256" key="8">
    <source>
        <dbReference type="ARBA" id="ARBA00049244"/>
    </source>
</evidence>
<dbReference type="STRING" id="1364.LP2241_20553"/>
<evidence type="ECO:0000256" key="1">
    <source>
        <dbReference type="ARBA" id="ARBA00012417"/>
    </source>
</evidence>
<evidence type="ECO:0000256" key="3">
    <source>
        <dbReference type="ARBA" id="ARBA00022679"/>
    </source>
</evidence>
<protein>
    <recommendedName>
        <fullName evidence="2">DNA polymerase III subunit delta</fullName>
        <ecNumber evidence="1">2.7.7.7</ecNumber>
    </recommendedName>
</protein>
<keyword evidence="5" id="KW-0235">DNA replication</keyword>
<comment type="catalytic activity">
    <reaction evidence="8">
        <text>DNA(n) + a 2'-deoxyribonucleoside 5'-triphosphate = DNA(n+1) + diphosphate</text>
        <dbReference type="Rhea" id="RHEA:22508"/>
        <dbReference type="Rhea" id="RHEA-COMP:17339"/>
        <dbReference type="Rhea" id="RHEA-COMP:17340"/>
        <dbReference type="ChEBI" id="CHEBI:33019"/>
        <dbReference type="ChEBI" id="CHEBI:61560"/>
        <dbReference type="ChEBI" id="CHEBI:173112"/>
        <dbReference type="EC" id="2.7.7.7"/>
    </reaction>
</comment>
<evidence type="ECO:0000259" key="10">
    <source>
        <dbReference type="Pfam" id="PF21694"/>
    </source>
</evidence>
<dbReference type="InterPro" id="IPR027417">
    <property type="entry name" value="P-loop_NTPase"/>
</dbReference>
<gene>
    <name evidence="11" type="primary">holA</name>
    <name evidence="11" type="ORF">LACPI_0988</name>
</gene>
<dbReference type="Gene3D" id="1.20.272.10">
    <property type="match status" value="1"/>
</dbReference>
<dbReference type="Proteomes" id="UP000033166">
    <property type="component" value="Chromosome I"/>
</dbReference>
<dbReference type="Pfam" id="PF21694">
    <property type="entry name" value="DNA_pol3_delta_C"/>
    <property type="match status" value="1"/>
</dbReference>
<name>A0A0D6DW66_9LACT</name>
<comment type="similarity">
    <text evidence="7">Belongs to the DNA polymerase HolA subunit family.</text>
</comment>
<evidence type="ECO:0000259" key="9">
    <source>
        <dbReference type="Pfam" id="PF06144"/>
    </source>
</evidence>
<dbReference type="Gene3D" id="3.40.50.300">
    <property type="entry name" value="P-loop containing nucleotide triphosphate hydrolases"/>
    <property type="match status" value="1"/>
</dbReference>
<dbReference type="GO" id="GO:0009360">
    <property type="term" value="C:DNA polymerase III complex"/>
    <property type="evidence" value="ECO:0007669"/>
    <property type="project" value="InterPro"/>
</dbReference>
<evidence type="ECO:0000256" key="6">
    <source>
        <dbReference type="ARBA" id="ARBA00022932"/>
    </source>
</evidence>
<dbReference type="EMBL" id="LN774769">
    <property type="protein sequence ID" value="CEN28188.1"/>
    <property type="molecule type" value="Genomic_DNA"/>
</dbReference>
<dbReference type="InterPro" id="IPR008921">
    <property type="entry name" value="DNA_pol3_clamp-load_cplx_C"/>
</dbReference>
<dbReference type="EC" id="2.7.7.7" evidence="1"/>
<dbReference type="NCBIfam" id="TIGR01128">
    <property type="entry name" value="holA"/>
    <property type="match status" value="1"/>
</dbReference>
<dbReference type="AlphaFoldDB" id="A0A0D6DW66"/>
<organism evidence="11 12">
    <name type="scientific">Pseudolactococcus piscium MKFS47</name>
    <dbReference type="NCBI Taxonomy" id="297352"/>
    <lineage>
        <taxon>Bacteria</taxon>
        <taxon>Bacillati</taxon>
        <taxon>Bacillota</taxon>
        <taxon>Bacilli</taxon>
        <taxon>Lactobacillales</taxon>
        <taxon>Streptococcaceae</taxon>
        <taxon>Pseudolactococcus</taxon>
    </lineage>
</organism>
<evidence type="ECO:0000313" key="11">
    <source>
        <dbReference type="EMBL" id="CEN28188.1"/>
    </source>
</evidence>
<feature type="domain" description="DNA polymerase III delta N-terminal" evidence="9">
    <location>
        <begin position="21"/>
        <end position="142"/>
    </location>
</feature>
<dbReference type="Pfam" id="PF06144">
    <property type="entry name" value="DNA_pol3_delta"/>
    <property type="match status" value="1"/>
</dbReference>
<feature type="domain" description="DNA polymerase III delta subunit-like C-terminal" evidence="10">
    <location>
        <begin position="210"/>
        <end position="328"/>
    </location>
</feature>
<dbReference type="PANTHER" id="PTHR34388">
    <property type="entry name" value="DNA POLYMERASE III SUBUNIT DELTA"/>
    <property type="match status" value="1"/>
</dbReference>
<dbReference type="InterPro" id="IPR005790">
    <property type="entry name" value="DNA_polIII_delta"/>
</dbReference>
<dbReference type="PANTHER" id="PTHR34388:SF1">
    <property type="entry name" value="DNA POLYMERASE III SUBUNIT DELTA"/>
    <property type="match status" value="1"/>
</dbReference>
<dbReference type="SUPFAM" id="SSF48019">
    <property type="entry name" value="post-AAA+ oligomerization domain-like"/>
    <property type="match status" value="1"/>
</dbReference>
<reference evidence="12" key="1">
    <citation type="submission" date="2015-01" db="EMBL/GenBank/DDBJ databases">
        <authorList>
            <person name="Andreevskaya M."/>
        </authorList>
    </citation>
    <scope>NUCLEOTIDE SEQUENCE [LARGE SCALE GENOMIC DNA]</scope>
    <source>
        <strain evidence="12">MKFS47</strain>
    </source>
</reference>
<evidence type="ECO:0000313" key="12">
    <source>
        <dbReference type="Proteomes" id="UP000033166"/>
    </source>
</evidence>
<keyword evidence="6" id="KW-0239">DNA-directed DNA polymerase</keyword>
<dbReference type="HOGENOM" id="CLU_044694_4_2_9"/>
<dbReference type="KEGG" id="lpk:LACPI_0988"/>
<dbReference type="SUPFAM" id="SSF52540">
    <property type="entry name" value="P-loop containing nucleoside triphosphate hydrolases"/>
    <property type="match status" value="1"/>
</dbReference>
<keyword evidence="3" id="KW-0808">Transferase</keyword>
<dbReference type="GO" id="GO:0003887">
    <property type="term" value="F:DNA-directed DNA polymerase activity"/>
    <property type="evidence" value="ECO:0007669"/>
    <property type="project" value="UniProtKB-KW"/>
</dbReference>
<evidence type="ECO:0000256" key="2">
    <source>
        <dbReference type="ARBA" id="ARBA00017703"/>
    </source>
</evidence>
<keyword evidence="4" id="KW-0548">Nucleotidyltransferase</keyword>
<sequence length="333" mass="37727">MTVFDTLSQLSANNLPQFIMISGEDDDIISALKLQLMAKVSFDPSDLSQAYFDLSEADPDLALEELESLPFFGDEMLVVFENVWELTTVKKSVLTENQLLRLEQFLDNPLASTRLIIICHGKLDGKRRIVKKLKQIALHLEATTLKPNELSQYFVNKSGLQPAIVNFIIEKSNSHFATVGQNIALVTTYADGRQVTLEDVEKAVPKSLADNIFDLTDLILKGKIVEARSLVTDLVLQGEDEIKLLAILTSNFRLYYQIKLLLDKQYTERQLIDYLKINPYRLKFLVTPARSRSKAFLAAAMRYLIDTDFKIKSGQADKKFLMDMVLIRLSGIN</sequence>
<evidence type="ECO:0000256" key="4">
    <source>
        <dbReference type="ARBA" id="ARBA00022695"/>
    </source>
</evidence>
<evidence type="ECO:0000256" key="5">
    <source>
        <dbReference type="ARBA" id="ARBA00022705"/>
    </source>
</evidence>
<dbReference type="InterPro" id="IPR010372">
    <property type="entry name" value="DNA_pol3_delta_N"/>
</dbReference>
<dbReference type="RefSeq" id="WP_047915366.1">
    <property type="nucleotide sequence ID" value="NZ_LN774769.1"/>
</dbReference>
<dbReference type="GO" id="GO:0003677">
    <property type="term" value="F:DNA binding"/>
    <property type="evidence" value="ECO:0007669"/>
    <property type="project" value="InterPro"/>
</dbReference>
<dbReference type="InterPro" id="IPR048466">
    <property type="entry name" value="DNA_pol3_delta-like_C"/>
</dbReference>
<evidence type="ECO:0000256" key="7">
    <source>
        <dbReference type="ARBA" id="ARBA00034754"/>
    </source>
</evidence>
<accession>A0A0D6DW66</accession>
<dbReference type="GO" id="GO:0006261">
    <property type="term" value="P:DNA-templated DNA replication"/>
    <property type="evidence" value="ECO:0007669"/>
    <property type="project" value="TreeGrafter"/>
</dbReference>